<accession>A0A4P7L413</accession>
<sequence>MAALPLYQTVISGKVTRVSTSNDGHVYTTVILPAPDPYSKPPVVKIRSKRRVGAIDSEANELVCRISGFERSFRYHDKQTGQPSTGHNVEMFLDLAE</sequence>
<name>A0A4P7L413_9GAMM</name>
<dbReference type="KEGG" id="ans:ArsFIN_21700"/>
<reference evidence="1 3" key="1">
    <citation type="submission" date="2019-03" db="EMBL/GenBank/DDBJ databases">
        <title>Long-read sequencing reveals hyperdense prophage content in a complex bacterial symbiont genome.</title>
        <authorList>
            <person name="Frost C.L."/>
            <person name="Siozios S."/>
            <person name="Nadal-Jimenez P."/>
            <person name="Brockhurst M.A."/>
            <person name="King K.C."/>
            <person name="Darby A.C."/>
            <person name="Hurst G.D.D."/>
        </authorList>
    </citation>
    <scope>NUCLEOTIDE SEQUENCE [LARGE SCALE GENOMIC DNA]</scope>
    <source>
        <strain evidence="1 3">FIN</strain>
    </source>
</reference>
<keyword evidence="4" id="KW-1185">Reference proteome</keyword>
<dbReference type="Proteomes" id="UP000295134">
    <property type="component" value="Chromosome"/>
</dbReference>
<proteinExistence type="predicted"/>
<evidence type="ECO:0000313" key="2">
    <source>
        <dbReference type="EMBL" id="WGM07606.1"/>
    </source>
</evidence>
<dbReference type="AlphaFoldDB" id="A0A4P7L413"/>
<keyword evidence="2" id="KW-0238">DNA-binding</keyword>
<evidence type="ECO:0000313" key="1">
    <source>
        <dbReference type="EMBL" id="QBY43602.1"/>
    </source>
</evidence>
<dbReference type="EMBL" id="CP123523">
    <property type="protein sequence ID" value="WGM07606.1"/>
    <property type="molecule type" value="Genomic_DNA"/>
</dbReference>
<dbReference type="Proteomes" id="UP001177592">
    <property type="component" value="Chromosome"/>
</dbReference>
<dbReference type="EMBL" id="CP038613">
    <property type="protein sequence ID" value="QBY43602.1"/>
    <property type="molecule type" value="Genomic_DNA"/>
</dbReference>
<evidence type="ECO:0000313" key="3">
    <source>
        <dbReference type="Proteomes" id="UP000295134"/>
    </source>
</evidence>
<evidence type="ECO:0000313" key="4">
    <source>
        <dbReference type="Proteomes" id="UP001177592"/>
    </source>
</evidence>
<dbReference type="GO" id="GO:0003677">
    <property type="term" value="F:DNA binding"/>
    <property type="evidence" value="ECO:0007669"/>
    <property type="project" value="UniProtKB-KW"/>
</dbReference>
<organism evidence="1 3">
    <name type="scientific">Arsenophonus nasoniae</name>
    <name type="common">son-killer infecting Nasonia vitripennis</name>
    <dbReference type="NCBI Taxonomy" id="638"/>
    <lineage>
        <taxon>Bacteria</taxon>
        <taxon>Pseudomonadati</taxon>
        <taxon>Pseudomonadota</taxon>
        <taxon>Gammaproteobacteria</taxon>
        <taxon>Enterobacterales</taxon>
        <taxon>Morganellaceae</taxon>
        <taxon>Arsenophonus</taxon>
    </lineage>
</organism>
<dbReference type="GeneID" id="96877254"/>
<protein>
    <submittedName>
        <fullName evidence="2">DNA-binding protein G5P</fullName>
    </submittedName>
</protein>
<dbReference type="RefSeq" id="WP_026823656.1">
    <property type="nucleotide sequence ID" value="NZ_CP038613.1"/>
</dbReference>
<reference evidence="2" key="2">
    <citation type="submission" date="2023-04" db="EMBL/GenBank/DDBJ databases">
        <title>Genome dynamics across the evolutionary transition to endosymbiosis.</title>
        <authorList>
            <person name="Siozios S."/>
            <person name="Nadal-Jimenez P."/>
            <person name="Azagi T."/>
            <person name="Sprong H."/>
            <person name="Frost C.L."/>
            <person name="Parratt S.R."/>
            <person name="Taylor G."/>
            <person name="Brettell L."/>
            <person name="Lew K.C."/>
            <person name="Croft L."/>
            <person name="King K.C."/>
            <person name="Brockhurst M.A."/>
            <person name="Hypsa V."/>
            <person name="Novakova E."/>
            <person name="Darby A.C."/>
            <person name="Hurst G.D.D."/>
        </authorList>
    </citation>
    <scope>NUCLEOTIDE SEQUENCE</scope>
    <source>
        <strain evidence="2">ANv_CAN</strain>
    </source>
</reference>
<gene>
    <name evidence="1" type="ORF">ArsFIN_21700</name>
    <name evidence="2" type="ORF">QE258_10405</name>
</gene>